<reference evidence="1 2" key="1">
    <citation type="journal article" date="2014" name="Syst. Appl. Microbiol.">
        <title>Microsymbionts of Phaseolus vulgaris in acid and alkaline soils of Mexico.</title>
        <authorList>
            <person name="Verastegui-Valdes M.M."/>
            <person name="Zhang Y.J."/>
            <person name="Rivera-Orduna F.N."/>
            <person name="Cheng H.P."/>
            <person name="Sui X.H."/>
            <person name="Wang E.T."/>
        </authorList>
    </citation>
    <scope>NUCLEOTIDE SEQUENCE [LARGE SCALE GENOMIC DNA]</scope>
    <source>
        <strain evidence="1 2">FG01</strain>
    </source>
</reference>
<dbReference type="EMBL" id="LODU01000009">
    <property type="protein sequence ID" value="POH34789.1"/>
    <property type="molecule type" value="Genomic_DNA"/>
</dbReference>
<dbReference type="Proteomes" id="UP000237511">
    <property type="component" value="Unassembled WGS sequence"/>
</dbReference>
<comment type="caution">
    <text evidence="1">The sequence shown here is derived from an EMBL/GenBank/DDBJ whole genome shotgun (WGS) entry which is preliminary data.</text>
</comment>
<protein>
    <submittedName>
        <fullName evidence="1">Transcriptional regulator</fullName>
    </submittedName>
</protein>
<accession>A0A2S3YT33</accession>
<evidence type="ECO:0000313" key="2">
    <source>
        <dbReference type="Proteomes" id="UP000237511"/>
    </source>
</evidence>
<organism evidence="1 2">
    <name type="scientific">Sinorhizobium americanum</name>
    <dbReference type="NCBI Taxonomy" id="194963"/>
    <lineage>
        <taxon>Bacteria</taxon>
        <taxon>Pseudomonadati</taxon>
        <taxon>Pseudomonadota</taxon>
        <taxon>Alphaproteobacteria</taxon>
        <taxon>Hyphomicrobiales</taxon>
        <taxon>Rhizobiaceae</taxon>
        <taxon>Sinorhizobium/Ensifer group</taxon>
        <taxon>Sinorhizobium</taxon>
    </lineage>
</organism>
<gene>
    <name evidence="1" type="ORF">ATY31_06070</name>
</gene>
<evidence type="ECO:0000313" key="1">
    <source>
        <dbReference type="EMBL" id="POH34789.1"/>
    </source>
</evidence>
<proteinExistence type="predicted"/>
<sequence length="136" mass="14973">MALSGRAYARQNKRNTKLSVARIIVLVVPDRGLRRSLAFALEVEGYLTESYDALWKAEASTGRALCTIVDEEILKSEQQTPRSLETPDGRVVLLVDGMTAVKEQGDTIVLTKPINGSDLVSVVNDLETMAVRRDRA</sequence>
<name>A0A2S3YT33_9HYPH</name>
<dbReference type="AlphaFoldDB" id="A0A2S3YT33"/>